<dbReference type="GO" id="GO:0003700">
    <property type="term" value="F:DNA-binding transcription factor activity"/>
    <property type="evidence" value="ECO:0007669"/>
    <property type="project" value="InterPro"/>
</dbReference>
<dbReference type="InterPro" id="IPR000524">
    <property type="entry name" value="Tscrpt_reg_HTH_GntR"/>
</dbReference>
<evidence type="ECO:0000313" key="5">
    <source>
        <dbReference type="EMBL" id="KLN52821.1"/>
    </source>
</evidence>
<dbReference type="EMBL" id="JZWI01000044">
    <property type="protein sequence ID" value="KLN52821.1"/>
    <property type="molecule type" value="Genomic_DNA"/>
</dbReference>
<dbReference type="Pfam" id="PF00392">
    <property type="entry name" value="GntR"/>
    <property type="match status" value="1"/>
</dbReference>
<dbReference type="RefSeq" id="WP_053063385.1">
    <property type="nucleotide sequence ID" value="NZ_JZWI01000044.1"/>
</dbReference>
<evidence type="ECO:0000313" key="6">
    <source>
        <dbReference type="Proteomes" id="UP000035170"/>
    </source>
</evidence>
<dbReference type="SMART" id="SM00895">
    <property type="entry name" value="FCD"/>
    <property type="match status" value="1"/>
</dbReference>
<dbReference type="InterPro" id="IPR036388">
    <property type="entry name" value="WH-like_DNA-bd_sf"/>
</dbReference>
<feature type="domain" description="HTH gntR-type" evidence="4">
    <location>
        <begin position="6"/>
        <end position="76"/>
    </location>
</feature>
<evidence type="ECO:0000256" key="3">
    <source>
        <dbReference type="ARBA" id="ARBA00023163"/>
    </source>
</evidence>
<dbReference type="GO" id="GO:0003677">
    <property type="term" value="F:DNA binding"/>
    <property type="evidence" value="ECO:0007669"/>
    <property type="project" value="UniProtKB-KW"/>
</dbReference>
<name>A0A0H2LT05_VARPD</name>
<dbReference type="Pfam" id="PF07729">
    <property type="entry name" value="FCD"/>
    <property type="match status" value="1"/>
</dbReference>
<dbReference type="AlphaFoldDB" id="A0A0H2LT05"/>
<dbReference type="PANTHER" id="PTHR43537">
    <property type="entry name" value="TRANSCRIPTIONAL REGULATOR, GNTR FAMILY"/>
    <property type="match status" value="1"/>
</dbReference>
<evidence type="ECO:0000256" key="2">
    <source>
        <dbReference type="ARBA" id="ARBA00023125"/>
    </source>
</evidence>
<dbReference type="SUPFAM" id="SSF48008">
    <property type="entry name" value="GntR ligand-binding domain-like"/>
    <property type="match status" value="1"/>
</dbReference>
<dbReference type="SMART" id="SM00345">
    <property type="entry name" value="HTH_GNTR"/>
    <property type="match status" value="1"/>
</dbReference>
<dbReference type="Gene3D" id="1.20.120.530">
    <property type="entry name" value="GntR ligand-binding domain-like"/>
    <property type="match status" value="1"/>
</dbReference>
<keyword evidence="1" id="KW-0805">Transcription regulation</keyword>
<dbReference type="PROSITE" id="PS50949">
    <property type="entry name" value="HTH_GNTR"/>
    <property type="match status" value="1"/>
</dbReference>
<dbReference type="InterPro" id="IPR036390">
    <property type="entry name" value="WH_DNA-bd_sf"/>
</dbReference>
<sequence>MMTSEARLFESISDDIRARVARGELKPGQKLRSERDLAEHYGVSRSGVREALRSLERGGVIELRKGPKGGTFIRSADPALVTQSLNDVISRGAVSIASLTESRTIVMTAVTRLACERGTDTEFDRLDESITLTEQLAKAGDFKGRRVQLLDFYRLLAEATRNEVLVIMVSALTDLVFKLMAQYDVGPRPTTTQTHRKIVRCLRRRSADEAVALMAGHLDKLHAYFRKSAVEAGPHTL</sequence>
<dbReference type="SUPFAM" id="SSF46785">
    <property type="entry name" value="Winged helix' DNA-binding domain"/>
    <property type="match status" value="1"/>
</dbReference>
<dbReference type="PATRIC" id="fig|34073.19.peg.6254"/>
<dbReference type="Gene3D" id="1.10.10.10">
    <property type="entry name" value="Winged helix-like DNA-binding domain superfamily/Winged helix DNA-binding domain"/>
    <property type="match status" value="1"/>
</dbReference>
<comment type="caution">
    <text evidence="5">The sequence shown here is derived from an EMBL/GenBank/DDBJ whole genome shotgun (WGS) entry which is preliminary data.</text>
</comment>
<keyword evidence="2" id="KW-0238">DNA-binding</keyword>
<reference evidence="5 6" key="1">
    <citation type="submission" date="2015-03" db="EMBL/GenBank/DDBJ databases">
        <title>Genome sequence of Variovorax paradoxus TBEA6.</title>
        <authorList>
            <person name="Poehlein A."/>
            <person name="Schuldes J."/>
            <person name="Wuebbeler J.H."/>
            <person name="Hiessl S."/>
            <person name="Steinbuechel A."/>
            <person name="Daniel R."/>
        </authorList>
    </citation>
    <scope>NUCLEOTIDE SEQUENCE [LARGE SCALE GENOMIC DNA]</scope>
    <source>
        <strain evidence="5 6">TBEA6</strain>
    </source>
</reference>
<keyword evidence="3" id="KW-0804">Transcription</keyword>
<gene>
    <name evidence="5" type="primary">lutR15</name>
    <name evidence="5" type="ORF">VPARA_60880</name>
</gene>
<dbReference type="CDD" id="cd07377">
    <property type="entry name" value="WHTH_GntR"/>
    <property type="match status" value="1"/>
</dbReference>
<evidence type="ECO:0000256" key="1">
    <source>
        <dbReference type="ARBA" id="ARBA00023015"/>
    </source>
</evidence>
<dbReference type="InterPro" id="IPR011711">
    <property type="entry name" value="GntR_C"/>
</dbReference>
<dbReference type="Proteomes" id="UP000035170">
    <property type="component" value="Unassembled WGS sequence"/>
</dbReference>
<evidence type="ECO:0000259" key="4">
    <source>
        <dbReference type="PROSITE" id="PS50949"/>
    </source>
</evidence>
<keyword evidence="6" id="KW-1185">Reference proteome</keyword>
<proteinExistence type="predicted"/>
<dbReference type="PANTHER" id="PTHR43537:SF5">
    <property type="entry name" value="UXU OPERON TRANSCRIPTIONAL REGULATOR"/>
    <property type="match status" value="1"/>
</dbReference>
<dbReference type="PRINTS" id="PR00035">
    <property type="entry name" value="HTHGNTR"/>
</dbReference>
<dbReference type="InterPro" id="IPR008920">
    <property type="entry name" value="TF_FadR/GntR_C"/>
</dbReference>
<organism evidence="5 6">
    <name type="scientific">Variovorax paradoxus</name>
    <dbReference type="NCBI Taxonomy" id="34073"/>
    <lineage>
        <taxon>Bacteria</taxon>
        <taxon>Pseudomonadati</taxon>
        <taxon>Pseudomonadota</taxon>
        <taxon>Betaproteobacteria</taxon>
        <taxon>Burkholderiales</taxon>
        <taxon>Comamonadaceae</taxon>
        <taxon>Variovorax</taxon>
    </lineage>
</organism>
<accession>A0A0H2LT05</accession>
<protein>
    <submittedName>
        <fullName evidence="5">HTH-type transcriptional regulator LutR</fullName>
    </submittedName>
</protein>